<dbReference type="InterPro" id="IPR045055">
    <property type="entry name" value="DNA2/NAM7-like"/>
</dbReference>
<dbReference type="SUPFAM" id="SSF52540">
    <property type="entry name" value="P-loop containing nucleoside triphosphate hydrolases"/>
    <property type="match status" value="1"/>
</dbReference>
<organism evidence="3">
    <name type="scientific">Amphimedon queenslandica</name>
    <name type="common">Sponge</name>
    <dbReference type="NCBI Taxonomy" id="400682"/>
    <lineage>
        <taxon>Eukaryota</taxon>
        <taxon>Metazoa</taxon>
        <taxon>Porifera</taxon>
        <taxon>Demospongiae</taxon>
        <taxon>Heteroscleromorpha</taxon>
        <taxon>Haplosclerida</taxon>
        <taxon>Niphatidae</taxon>
        <taxon>Amphimedon</taxon>
    </lineage>
</organism>
<evidence type="ECO:0000313" key="3">
    <source>
        <dbReference type="EnsemblMetazoa" id="Aqu2.1.06269_001"/>
    </source>
</evidence>
<dbReference type="PANTHER" id="PTHR10887">
    <property type="entry name" value="DNA2/NAM7 HELICASE FAMILY"/>
    <property type="match status" value="1"/>
</dbReference>
<sequence length="588" mass="66278">MPSNPKPSSNQSFNQNVSSDHKSTHNSGTLKTSSSRSTHSFPVHSNISHSSHSLKLLVSSEMNSSHKQEKKRKKKGAVSQEIMPNNPRPLSADPKPVLQCPDIRTSVPIAPHPVVKVPKLSQQFKFNDKRNSRSRNSGEETHGQQLIVQEACLSLYDQKKGSIATKNDSIKKKVENNSEQVPLDVALLNAPLTKENYKKKFQYLLKLEVEEHRRLLKERCDGEYNIKIFKPGFIPNLKYDKDPAHVRYGLLHGRNLNGNVVSHIKQASSETDNVRLHYPSGIIKAEVVNRYHLWKNESLIIAFTQSELSKVIKEMEKLQVHEGDFSDVAISFVLKRWYFDRLHKALENLSPATINRLIPADASNFTNSDDKPNLSQPANSLNHVIKLDEGSFNLQMEALKLIMSCQAGKAPVLVIGSFGTGKTRLLARAAYQILRDNPSNRVLICTHHQHCADTFIINYFFEMKKCGWNVNAVRLVPSKLQYRMPPGCQDFYEDARDFYFNNRHDRLIVTTFSTSFNLLHGNHNIHKGCFSHILLDEGAQAREPESIIPLCLADSNTRIIIAGDHKQVGPSLIVLGEAAIHNGLSMSL</sequence>
<reference evidence="3" key="1">
    <citation type="submission" date="2017-05" db="UniProtKB">
        <authorList>
            <consortium name="EnsemblMetazoa"/>
        </authorList>
    </citation>
    <scope>IDENTIFICATION</scope>
</reference>
<dbReference type="eggNOG" id="KOG1804">
    <property type="taxonomic scope" value="Eukaryota"/>
</dbReference>
<protein>
    <recommendedName>
        <fullName evidence="2">DNA2/NAM7 helicase helicase domain-containing protein</fullName>
    </recommendedName>
</protein>
<feature type="compositionally biased region" description="Low complexity" evidence="1">
    <location>
        <begin position="8"/>
        <end position="18"/>
    </location>
</feature>
<feature type="domain" description="DNA2/NAM7 helicase helicase" evidence="2">
    <location>
        <begin position="507"/>
        <end position="570"/>
    </location>
</feature>
<dbReference type="Gene3D" id="3.40.50.300">
    <property type="entry name" value="P-loop containing nucleotide triphosphate hydrolases"/>
    <property type="match status" value="1"/>
</dbReference>
<dbReference type="OrthoDB" id="10690524at2759"/>
<feature type="compositionally biased region" description="Polar residues" evidence="1">
    <location>
        <begin position="25"/>
        <end position="40"/>
    </location>
</feature>
<dbReference type="Pfam" id="PF13086">
    <property type="entry name" value="AAA_11"/>
    <property type="match status" value="1"/>
</dbReference>
<feature type="region of interest" description="Disordered" evidence="1">
    <location>
        <begin position="1"/>
        <end position="97"/>
    </location>
</feature>
<dbReference type="EnsemblMetazoa" id="Aqu2.1.06269_001">
    <property type="protein sequence ID" value="Aqu2.1.06269_001"/>
    <property type="gene ID" value="Aqu2.1.06269"/>
</dbReference>
<evidence type="ECO:0000259" key="2">
    <source>
        <dbReference type="Pfam" id="PF13086"/>
    </source>
</evidence>
<dbReference type="InterPro" id="IPR041677">
    <property type="entry name" value="DNA2/NAM7_AAA_11"/>
</dbReference>
<evidence type="ECO:0000256" key="1">
    <source>
        <dbReference type="SAM" id="MobiDB-lite"/>
    </source>
</evidence>
<feature type="compositionally biased region" description="Basic and acidic residues" evidence="1">
    <location>
        <begin position="126"/>
        <end position="142"/>
    </location>
</feature>
<accession>A0A1X7SVT3</accession>
<feature type="region of interest" description="Disordered" evidence="1">
    <location>
        <begin position="120"/>
        <end position="142"/>
    </location>
</feature>
<dbReference type="GO" id="GO:0005829">
    <property type="term" value="C:cytosol"/>
    <property type="evidence" value="ECO:0007669"/>
    <property type="project" value="TreeGrafter"/>
</dbReference>
<dbReference type="PANTHER" id="PTHR10887:SF322">
    <property type="entry name" value="HELICASE MOV-10"/>
    <property type="match status" value="1"/>
</dbReference>
<name>A0A1X7SVT3_AMPQE</name>
<dbReference type="GO" id="GO:0043186">
    <property type="term" value="C:P granule"/>
    <property type="evidence" value="ECO:0007669"/>
    <property type="project" value="TreeGrafter"/>
</dbReference>
<dbReference type="AlphaFoldDB" id="A0A1X7SVT3"/>
<dbReference type="GO" id="GO:0035194">
    <property type="term" value="P:regulatory ncRNA-mediated post-transcriptional gene silencing"/>
    <property type="evidence" value="ECO:0007669"/>
    <property type="project" value="TreeGrafter"/>
</dbReference>
<dbReference type="InParanoid" id="A0A1X7SVT3"/>
<proteinExistence type="predicted"/>
<feature type="compositionally biased region" description="Low complexity" evidence="1">
    <location>
        <begin position="44"/>
        <end position="60"/>
    </location>
</feature>
<dbReference type="GO" id="GO:0004386">
    <property type="term" value="F:helicase activity"/>
    <property type="evidence" value="ECO:0007669"/>
    <property type="project" value="InterPro"/>
</dbReference>
<dbReference type="InterPro" id="IPR027417">
    <property type="entry name" value="P-loop_NTPase"/>
</dbReference>